<accession>A0A454JJ99</accession>
<evidence type="ECO:0000313" key="5">
    <source>
        <dbReference type="Proteomes" id="UP000274139"/>
    </source>
</evidence>
<keyword evidence="1 2" id="KW-0807">Transducer</keyword>
<dbReference type="Pfam" id="PF00015">
    <property type="entry name" value="MCPsignal"/>
    <property type="match status" value="1"/>
</dbReference>
<protein>
    <submittedName>
        <fullName evidence="4">Methyl-accepting chemotaxis protein</fullName>
    </submittedName>
</protein>
<organism evidence="4 5">
    <name type="scientific">Aquitalea palustris</name>
    <dbReference type="NCBI Taxonomy" id="2480983"/>
    <lineage>
        <taxon>Bacteria</taxon>
        <taxon>Pseudomonadati</taxon>
        <taxon>Pseudomonadota</taxon>
        <taxon>Betaproteobacteria</taxon>
        <taxon>Neisseriales</taxon>
        <taxon>Chromobacteriaceae</taxon>
        <taxon>Aquitalea</taxon>
    </lineage>
</organism>
<dbReference type="PANTHER" id="PTHR32089:SF112">
    <property type="entry name" value="LYSOZYME-LIKE PROTEIN-RELATED"/>
    <property type="match status" value="1"/>
</dbReference>
<dbReference type="SUPFAM" id="SSF58104">
    <property type="entry name" value="Methyl-accepting chemotaxis protein (MCP) signaling domain"/>
    <property type="match status" value="1"/>
</dbReference>
<dbReference type="Proteomes" id="UP000274139">
    <property type="component" value="Unassembled WGS sequence"/>
</dbReference>
<feature type="non-terminal residue" evidence="4">
    <location>
        <position position="1"/>
    </location>
</feature>
<feature type="domain" description="Methyl-accepting transducer" evidence="3">
    <location>
        <begin position="1"/>
        <end position="122"/>
    </location>
</feature>
<comment type="caution">
    <text evidence="4">The sequence shown here is derived from an EMBL/GenBank/DDBJ whole genome shotgun (WGS) entry which is preliminary data.</text>
</comment>
<dbReference type="GO" id="GO:0007165">
    <property type="term" value="P:signal transduction"/>
    <property type="evidence" value="ECO:0007669"/>
    <property type="project" value="UniProtKB-KW"/>
</dbReference>
<sequence>QTNLLALNAAIEAARAGEQGRGFAVVADEVRKLAERTSQATLEIGGMIQAIQQDTQRAAGSMEGALSQVESGVRQAELAASSITRITDNSQQVVRTVGDIAVATAEQSTASQEIAQHIESIHNMLQQSDESVRQSYLAIETLHQLGDELEALIGRFKL</sequence>
<gene>
    <name evidence="4" type="ORF">EAY64_08985</name>
</gene>
<proteinExistence type="predicted"/>
<evidence type="ECO:0000259" key="3">
    <source>
        <dbReference type="PROSITE" id="PS50111"/>
    </source>
</evidence>
<evidence type="ECO:0000313" key="4">
    <source>
        <dbReference type="EMBL" id="RMC98739.1"/>
    </source>
</evidence>
<evidence type="ECO:0000256" key="1">
    <source>
        <dbReference type="ARBA" id="ARBA00023224"/>
    </source>
</evidence>
<name>A0A454JJ99_9NEIS</name>
<dbReference type="RefSeq" id="WP_233566479.1">
    <property type="nucleotide sequence ID" value="NZ_RFAR01000032.1"/>
</dbReference>
<dbReference type="InterPro" id="IPR004089">
    <property type="entry name" value="MCPsignal_dom"/>
</dbReference>
<dbReference type="PANTHER" id="PTHR32089">
    <property type="entry name" value="METHYL-ACCEPTING CHEMOTAXIS PROTEIN MCPB"/>
    <property type="match status" value="1"/>
</dbReference>
<dbReference type="SMART" id="SM00283">
    <property type="entry name" value="MA"/>
    <property type="match status" value="1"/>
</dbReference>
<reference evidence="4 5" key="1">
    <citation type="submission" date="2018-10" db="EMBL/GenBank/DDBJ databases">
        <title>Draft genome sequence of Aquitalea MWU14-2217 isolated from a wild cranberry bog in Provincetown, Massachusetts.</title>
        <authorList>
            <person name="Ebadzadsahrai G."/>
            <person name="Soby S."/>
        </authorList>
    </citation>
    <scope>NUCLEOTIDE SEQUENCE [LARGE SCALE GENOMIC DNA]</scope>
    <source>
        <strain evidence="4 5">MWU14-2217</strain>
    </source>
</reference>
<dbReference type="PROSITE" id="PS50111">
    <property type="entry name" value="CHEMOTAXIS_TRANSDUC_2"/>
    <property type="match status" value="1"/>
</dbReference>
<dbReference type="Gene3D" id="1.10.287.950">
    <property type="entry name" value="Methyl-accepting chemotaxis protein"/>
    <property type="match status" value="1"/>
</dbReference>
<dbReference type="EMBL" id="RFAR01000032">
    <property type="protein sequence ID" value="RMC98739.1"/>
    <property type="molecule type" value="Genomic_DNA"/>
</dbReference>
<dbReference type="AlphaFoldDB" id="A0A454JJ99"/>
<evidence type="ECO:0000256" key="2">
    <source>
        <dbReference type="PROSITE-ProRule" id="PRU00284"/>
    </source>
</evidence>
<keyword evidence="5" id="KW-1185">Reference proteome</keyword>
<dbReference type="GO" id="GO:0016020">
    <property type="term" value="C:membrane"/>
    <property type="evidence" value="ECO:0007669"/>
    <property type="project" value="InterPro"/>
</dbReference>